<dbReference type="Pfam" id="PF02417">
    <property type="entry name" value="Chromate_transp"/>
    <property type="match status" value="1"/>
</dbReference>
<dbReference type="AlphaFoldDB" id="A0A2S7FAX5"/>
<evidence type="ECO:0000256" key="5">
    <source>
        <dbReference type="ARBA" id="ARBA00022989"/>
    </source>
</evidence>
<dbReference type="Proteomes" id="UP000238081">
    <property type="component" value="Unassembled WGS sequence"/>
</dbReference>
<name>A0A2S7FAX5_CLOBU</name>
<keyword evidence="4 7" id="KW-0812">Transmembrane</keyword>
<feature type="transmembrane region" description="Helical" evidence="7">
    <location>
        <begin position="148"/>
        <end position="165"/>
    </location>
</feature>
<evidence type="ECO:0000256" key="4">
    <source>
        <dbReference type="ARBA" id="ARBA00022692"/>
    </source>
</evidence>
<dbReference type="RefSeq" id="WP_104675601.1">
    <property type="nucleotide sequence ID" value="NZ_LRDH01000103.1"/>
</dbReference>
<proteinExistence type="inferred from homology"/>
<protein>
    <submittedName>
        <fullName evidence="8">Chromate transporter</fullName>
    </submittedName>
</protein>
<evidence type="ECO:0000256" key="3">
    <source>
        <dbReference type="ARBA" id="ARBA00022475"/>
    </source>
</evidence>
<dbReference type="GO" id="GO:0015109">
    <property type="term" value="F:chromate transmembrane transporter activity"/>
    <property type="evidence" value="ECO:0007669"/>
    <property type="project" value="InterPro"/>
</dbReference>
<comment type="caution">
    <text evidence="8">The sequence shown here is derived from an EMBL/GenBank/DDBJ whole genome shotgun (WGS) entry which is preliminary data.</text>
</comment>
<dbReference type="InterPro" id="IPR052518">
    <property type="entry name" value="CHR_Transporter"/>
</dbReference>
<sequence length="194" mass="21434">MIYLLLFFEFFKTGLFAVGGGLATLPFLINLTYKYDWFNQSMLADMIAVSESTPGPMGVNISTYAGYSSGGISGGIVATLGLITPSIIIIIVIAKFLEKFKTNKSVESVFECLRPASVGLIGVAAFEVVKIALLNINEYLVTNNLLDLLNIKSCILFVIIFYSIIKYKKHPIVYIGISAVIGIIFGIRIYFYYY</sequence>
<evidence type="ECO:0000313" key="8">
    <source>
        <dbReference type="EMBL" id="PPV15013.1"/>
    </source>
</evidence>
<evidence type="ECO:0000313" key="9">
    <source>
        <dbReference type="Proteomes" id="UP000238081"/>
    </source>
</evidence>
<keyword evidence="5 7" id="KW-1133">Transmembrane helix</keyword>
<feature type="transmembrane region" description="Helical" evidence="7">
    <location>
        <begin position="7"/>
        <end position="29"/>
    </location>
</feature>
<evidence type="ECO:0000256" key="7">
    <source>
        <dbReference type="SAM" id="Phobius"/>
    </source>
</evidence>
<dbReference type="EMBL" id="LRDH01000103">
    <property type="protein sequence ID" value="PPV15013.1"/>
    <property type="molecule type" value="Genomic_DNA"/>
</dbReference>
<accession>A0A2S7FAX5</accession>
<comment type="similarity">
    <text evidence="2">Belongs to the chromate ion transporter (CHR) (TC 2.A.51) family.</text>
</comment>
<dbReference type="PANTHER" id="PTHR43663">
    <property type="entry name" value="CHROMATE TRANSPORT PROTEIN-RELATED"/>
    <property type="match status" value="1"/>
</dbReference>
<comment type="subcellular location">
    <subcellularLocation>
        <location evidence="1">Cell membrane</location>
        <topology evidence="1">Multi-pass membrane protein</topology>
    </subcellularLocation>
</comment>
<dbReference type="InterPro" id="IPR003370">
    <property type="entry name" value="Chromate_transpt"/>
</dbReference>
<evidence type="ECO:0000256" key="2">
    <source>
        <dbReference type="ARBA" id="ARBA00005262"/>
    </source>
</evidence>
<feature type="transmembrane region" description="Helical" evidence="7">
    <location>
        <begin position="172"/>
        <end position="193"/>
    </location>
</feature>
<evidence type="ECO:0000256" key="6">
    <source>
        <dbReference type="ARBA" id="ARBA00023136"/>
    </source>
</evidence>
<evidence type="ECO:0000256" key="1">
    <source>
        <dbReference type="ARBA" id="ARBA00004651"/>
    </source>
</evidence>
<organism evidence="8 9">
    <name type="scientific">Clostridium butyricum</name>
    <dbReference type="NCBI Taxonomy" id="1492"/>
    <lineage>
        <taxon>Bacteria</taxon>
        <taxon>Bacillati</taxon>
        <taxon>Bacillota</taxon>
        <taxon>Clostridia</taxon>
        <taxon>Eubacteriales</taxon>
        <taxon>Clostridiaceae</taxon>
        <taxon>Clostridium</taxon>
    </lineage>
</organism>
<dbReference type="GO" id="GO:0005886">
    <property type="term" value="C:plasma membrane"/>
    <property type="evidence" value="ECO:0007669"/>
    <property type="project" value="UniProtKB-SubCell"/>
</dbReference>
<dbReference type="PANTHER" id="PTHR43663:SF1">
    <property type="entry name" value="CHROMATE TRANSPORTER"/>
    <property type="match status" value="1"/>
</dbReference>
<feature type="transmembrane region" description="Helical" evidence="7">
    <location>
        <begin position="72"/>
        <end position="97"/>
    </location>
</feature>
<keyword evidence="3" id="KW-1003">Cell membrane</keyword>
<keyword evidence="6 7" id="KW-0472">Membrane</keyword>
<reference evidence="8 9" key="1">
    <citation type="submission" date="2016-01" db="EMBL/GenBank/DDBJ databases">
        <title>Characterization of the Clostridium difficile lineages that are prevalent in Hong Kong and China.</title>
        <authorList>
            <person name="Kwok J.S.-L."/>
            <person name="Lam W.-Y."/>
            <person name="Ip M."/>
            <person name="Chan T.-F."/>
            <person name="Hawkey P.M."/>
            <person name="Tsui S.K.-W."/>
        </authorList>
    </citation>
    <scope>NUCLEOTIDE SEQUENCE [LARGE SCALE GENOMIC DNA]</scope>
    <source>
        <strain evidence="8 9">300064</strain>
    </source>
</reference>
<gene>
    <name evidence="8" type="ORF">AWN73_12890</name>
</gene>